<feature type="transmembrane region" description="Helical" evidence="5">
    <location>
        <begin position="215"/>
        <end position="234"/>
    </location>
</feature>
<dbReference type="EMBL" id="FUUY01000014">
    <property type="protein sequence ID" value="SJX23466.1"/>
    <property type="molecule type" value="Genomic_DNA"/>
</dbReference>
<feature type="transmembrane region" description="Helical" evidence="5">
    <location>
        <begin position="146"/>
        <end position="167"/>
    </location>
</feature>
<feature type="transmembrane region" description="Helical" evidence="5">
    <location>
        <begin position="312"/>
        <end position="330"/>
    </location>
</feature>
<organism evidence="7 8">
    <name type="scientific">Acinetobacter johnsonii</name>
    <dbReference type="NCBI Taxonomy" id="40214"/>
    <lineage>
        <taxon>Bacteria</taxon>
        <taxon>Pseudomonadati</taxon>
        <taxon>Pseudomonadota</taxon>
        <taxon>Gammaproteobacteria</taxon>
        <taxon>Moraxellales</taxon>
        <taxon>Moraxellaceae</taxon>
        <taxon>Acinetobacter</taxon>
    </lineage>
</organism>
<dbReference type="GeneID" id="56340545"/>
<dbReference type="InterPro" id="IPR020846">
    <property type="entry name" value="MFS_dom"/>
</dbReference>
<feature type="transmembrane region" description="Helical" evidence="5">
    <location>
        <begin position="84"/>
        <end position="103"/>
    </location>
</feature>
<keyword evidence="2 5" id="KW-0812">Transmembrane</keyword>
<evidence type="ECO:0000256" key="5">
    <source>
        <dbReference type="SAM" id="Phobius"/>
    </source>
</evidence>
<proteinExistence type="predicted"/>
<dbReference type="PROSITE" id="PS50850">
    <property type="entry name" value="MFS"/>
    <property type="match status" value="1"/>
</dbReference>
<evidence type="ECO:0000313" key="8">
    <source>
        <dbReference type="Proteomes" id="UP000196240"/>
    </source>
</evidence>
<feature type="transmembrane region" description="Helical" evidence="5">
    <location>
        <begin position="342"/>
        <end position="363"/>
    </location>
</feature>
<feature type="domain" description="Major facilitator superfamily (MFS) profile" evidence="6">
    <location>
        <begin position="220"/>
        <end position="396"/>
    </location>
</feature>
<feature type="transmembrane region" description="Helical" evidence="5">
    <location>
        <begin position="254"/>
        <end position="275"/>
    </location>
</feature>
<reference evidence="7 8" key="1">
    <citation type="submission" date="2017-02" db="EMBL/GenBank/DDBJ databases">
        <authorList>
            <person name="Peterson S.W."/>
        </authorList>
    </citation>
    <scope>NUCLEOTIDE SEQUENCE [LARGE SCALE GENOMIC DNA]</scope>
    <source>
        <strain evidence="7">C6</strain>
    </source>
</reference>
<evidence type="ECO:0000256" key="4">
    <source>
        <dbReference type="ARBA" id="ARBA00023136"/>
    </source>
</evidence>
<dbReference type="AlphaFoldDB" id="A0A1R7QH15"/>
<dbReference type="SUPFAM" id="SSF103473">
    <property type="entry name" value="MFS general substrate transporter"/>
    <property type="match status" value="1"/>
</dbReference>
<evidence type="ECO:0000256" key="2">
    <source>
        <dbReference type="ARBA" id="ARBA00022692"/>
    </source>
</evidence>
<evidence type="ECO:0000256" key="3">
    <source>
        <dbReference type="ARBA" id="ARBA00022989"/>
    </source>
</evidence>
<dbReference type="RefSeq" id="WP_004985001.1">
    <property type="nucleotide sequence ID" value="NZ_FUUY01000014.1"/>
</dbReference>
<evidence type="ECO:0000256" key="1">
    <source>
        <dbReference type="ARBA" id="ARBA00004141"/>
    </source>
</evidence>
<dbReference type="InterPro" id="IPR051788">
    <property type="entry name" value="MFS_Transporter"/>
</dbReference>
<name>A0A1R7QH15_ACIJO</name>
<dbReference type="Pfam" id="PF07690">
    <property type="entry name" value="MFS_1"/>
    <property type="match status" value="1"/>
</dbReference>
<feature type="transmembrane region" description="Helical" evidence="5">
    <location>
        <begin position="55"/>
        <end position="72"/>
    </location>
</feature>
<dbReference type="Proteomes" id="UP000196240">
    <property type="component" value="Unassembled WGS sequence"/>
</dbReference>
<feature type="transmembrane region" description="Helical" evidence="5">
    <location>
        <begin position="173"/>
        <end position="194"/>
    </location>
</feature>
<feature type="transmembrane region" description="Helical" evidence="5">
    <location>
        <begin position="369"/>
        <end position="389"/>
    </location>
</feature>
<dbReference type="InterPro" id="IPR011701">
    <property type="entry name" value="MFS"/>
</dbReference>
<keyword evidence="3 5" id="KW-1133">Transmembrane helix</keyword>
<feature type="transmembrane region" description="Helical" evidence="5">
    <location>
        <begin position="287"/>
        <end position="306"/>
    </location>
</feature>
<evidence type="ECO:0000259" key="6">
    <source>
        <dbReference type="PROSITE" id="PS50850"/>
    </source>
</evidence>
<dbReference type="GO" id="GO:0022857">
    <property type="term" value="F:transmembrane transporter activity"/>
    <property type="evidence" value="ECO:0007669"/>
    <property type="project" value="InterPro"/>
</dbReference>
<protein>
    <submittedName>
        <fullName evidence="7">Inner membrane protein YbjJ</fullName>
    </submittedName>
</protein>
<gene>
    <name evidence="7" type="primary">ybjJ</name>
    <name evidence="7" type="ORF">ACNJC6_03133</name>
</gene>
<dbReference type="PANTHER" id="PTHR23514">
    <property type="entry name" value="BYPASS OF STOP CODON PROTEIN 6"/>
    <property type="match status" value="1"/>
</dbReference>
<dbReference type="Gene3D" id="1.20.1250.20">
    <property type="entry name" value="MFS general substrate transporter like domains"/>
    <property type="match status" value="1"/>
</dbReference>
<feature type="transmembrane region" description="Helical" evidence="5">
    <location>
        <begin position="109"/>
        <end position="134"/>
    </location>
</feature>
<dbReference type="PANTHER" id="PTHR23514:SF13">
    <property type="entry name" value="INNER MEMBRANE PROTEIN YBJJ"/>
    <property type="match status" value="1"/>
</dbReference>
<evidence type="ECO:0000313" key="7">
    <source>
        <dbReference type="EMBL" id="SJX23466.1"/>
    </source>
</evidence>
<accession>A0A1R7QH15</accession>
<comment type="subcellular location">
    <subcellularLocation>
        <location evidence="1">Membrane</location>
        <topology evidence="1">Multi-pass membrane protein</topology>
    </subcellularLocation>
</comment>
<dbReference type="GO" id="GO:0016020">
    <property type="term" value="C:membrane"/>
    <property type="evidence" value="ECO:0007669"/>
    <property type="project" value="UniProtKB-SubCell"/>
</dbReference>
<dbReference type="InterPro" id="IPR036259">
    <property type="entry name" value="MFS_trans_sf"/>
</dbReference>
<keyword evidence="4 5" id="KW-0472">Membrane</keyword>
<feature type="transmembrane region" description="Helical" evidence="5">
    <location>
        <begin position="21"/>
        <end position="43"/>
    </location>
</feature>
<dbReference type="CDD" id="cd17393">
    <property type="entry name" value="MFS_MosC_like"/>
    <property type="match status" value="1"/>
</dbReference>
<sequence>MILFSRTALIDPEIQLSAQRLSTRFSFFGLGFATAAWAPLIPFAQQRLHFNHADFGLLLLCGGLGAMLAMPATGKIVQRIGCRVPIGFALLLLAVLLPSLSLLNTPLMMAITLFLFGTAAGSLGVALNIQAVVVEKNSLKSLMSGFHGMASLGGLAGVLTITALLALSISSVISAFAVSLLLVIIVFLSVPYNIKAVENTLLEASSKVKKSIRQRLPQPLIILIGIACFIIFMTEGAAMDWSGIYLTQQYGVSAAFAGLAYTFFAIAMTTGRFTGDYLIRYFGEKKLLTYSAICATLGLALVSIAPHWWLVLVGYTLVGAGCSNIVPIMFSRAGRQKMMASAVALSCVSTMAYTGILVGPAFIGMVSELIGLSTVFMALSGLLLLIVTLNRFTYVK</sequence>